<dbReference type="EMBL" id="JACXVP010000002">
    <property type="protein sequence ID" value="KAG5624701.1"/>
    <property type="molecule type" value="Genomic_DNA"/>
</dbReference>
<name>A0A9J6AJ99_SOLCO</name>
<reference evidence="1 2" key="1">
    <citation type="submission" date="2020-09" db="EMBL/GenBank/DDBJ databases">
        <title>De no assembly of potato wild relative species, Solanum commersonii.</title>
        <authorList>
            <person name="Cho K."/>
        </authorList>
    </citation>
    <scope>NUCLEOTIDE SEQUENCE [LARGE SCALE GENOMIC DNA]</scope>
    <source>
        <strain evidence="1">LZ3.2</strain>
        <tissue evidence="1">Leaf</tissue>
    </source>
</reference>
<comment type="caution">
    <text evidence="1">The sequence shown here is derived from an EMBL/GenBank/DDBJ whole genome shotgun (WGS) entry which is preliminary data.</text>
</comment>
<evidence type="ECO:0000313" key="1">
    <source>
        <dbReference type="EMBL" id="KAG5624701.1"/>
    </source>
</evidence>
<evidence type="ECO:0000313" key="2">
    <source>
        <dbReference type="Proteomes" id="UP000824120"/>
    </source>
</evidence>
<dbReference type="AlphaFoldDB" id="A0A9J6AJ99"/>
<organism evidence="1 2">
    <name type="scientific">Solanum commersonii</name>
    <name type="common">Commerson's wild potato</name>
    <name type="synonym">Commerson's nightshade</name>
    <dbReference type="NCBI Taxonomy" id="4109"/>
    <lineage>
        <taxon>Eukaryota</taxon>
        <taxon>Viridiplantae</taxon>
        <taxon>Streptophyta</taxon>
        <taxon>Embryophyta</taxon>
        <taxon>Tracheophyta</taxon>
        <taxon>Spermatophyta</taxon>
        <taxon>Magnoliopsida</taxon>
        <taxon>eudicotyledons</taxon>
        <taxon>Gunneridae</taxon>
        <taxon>Pentapetalae</taxon>
        <taxon>asterids</taxon>
        <taxon>lamiids</taxon>
        <taxon>Solanales</taxon>
        <taxon>Solanaceae</taxon>
        <taxon>Solanoideae</taxon>
        <taxon>Solaneae</taxon>
        <taxon>Solanum</taxon>
    </lineage>
</organism>
<accession>A0A9J6AJ99</accession>
<protein>
    <submittedName>
        <fullName evidence="1">Uncharacterized protein</fullName>
    </submittedName>
</protein>
<keyword evidence="2" id="KW-1185">Reference proteome</keyword>
<dbReference type="Proteomes" id="UP000824120">
    <property type="component" value="Chromosome 2"/>
</dbReference>
<proteinExistence type="predicted"/>
<sequence>MENYAIENRFQYGTVRSNAIKRVYNQYLLKSFPQCVLCIRVTPLTNLDIAWTLVSTLSRIEHKAFIVKPHSSEKHTNT</sequence>
<gene>
    <name evidence="1" type="ORF">H5410_009919</name>
</gene>